<feature type="region of interest" description="Disordered" evidence="1">
    <location>
        <begin position="155"/>
        <end position="187"/>
    </location>
</feature>
<evidence type="ECO:0000256" key="1">
    <source>
        <dbReference type="SAM" id="MobiDB-lite"/>
    </source>
</evidence>
<organism evidence="2 3">
    <name type="scientific">Streptococcus panodentis</name>
    <dbReference type="NCBI Taxonomy" id="1581472"/>
    <lineage>
        <taxon>Bacteria</taxon>
        <taxon>Bacillati</taxon>
        <taxon>Bacillota</taxon>
        <taxon>Bacilli</taxon>
        <taxon>Lactobacillales</taxon>
        <taxon>Streptococcaceae</taxon>
        <taxon>Streptococcus</taxon>
    </lineage>
</organism>
<gene>
    <name evidence="2" type="ORF">DHL47_10395</name>
</gene>
<accession>A0ABS5AYQ8</accession>
<comment type="caution">
    <text evidence="2">The sequence shown here is derived from an EMBL/GenBank/DDBJ whole genome shotgun (WGS) entry which is preliminary data.</text>
</comment>
<evidence type="ECO:0000313" key="3">
    <source>
        <dbReference type="Proteomes" id="UP001519349"/>
    </source>
</evidence>
<feature type="compositionally biased region" description="Basic and acidic residues" evidence="1">
    <location>
        <begin position="63"/>
        <end position="81"/>
    </location>
</feature>
<keyword evidence="3" id="KW-1185">Reference proteome</keyword>
<name>A0ABS5AYQ8_9STRE</name>
<proteinExistence type="predicted"/>
<feature type="compositionally biased region" description="Basic and acidic residues" evidence="1">
    <location>
        <begin position="169"/>
        <end position="187"/>
    </location>
</feature>
<dbReference type="Proteomes" id="UP001519349">
    <property type="component" value="Unassembled WGS sequence"/>
</dbReference>
<evidence type="ECO:0000313" key="2">
    <source>
        <dbReference type="EMBL" id="MBP2621718.1"/>
    </source>
</evidence>
<sequence length="187" mass="22446">MLMENKEKPIKLVFDSDMTPAERLRARQEQLQNLREQKELKQMLANQDKVMYRISQRCQRQQKMKEEKKTPEEQIEDLRRKESDLLEKEYELAGELKKVTEYYESAESDAHQVNVILEDLCGRYSPQNGFDQLREDCLQNWQNLQESFEAECESLKRKKKEASEGQDQAYHERIRIAQSIEDKRKSR</sequence>
<reference evidence="2 3" key="1">
    <citation type="submission" date="2018-05" db="EMBL/GenBank/DDBJ databases">
        <title>Draft genome sequence of Streptococcus panodentis CCUG 70867T.</title>
        <authorList>
            <person name="Salva-Serra F."/>
            <person name="Mendez V."/>
            <person name="Jaen-Luchoro D."/>
            <person name="Gonzales-Siles L."/>
            <person name="Karlsson R."/>
            <person name="Engstrom-Jakobsson H."/>
            <person name="Busquets A."/>
            <person name="Gomila M."/>
            <person name="Pineiro-Iglesias B."/>
            <person name="Bennasar-Figueras A."/>
            <person name="Seeger M."/>
            <person name="Moore E."/>
        </authorList>
    </citation>
    <scope>NUCLEOTIDE SEQUENCE [LARGE SCALE GENOMIC DNA]</scope>
    <source>
        <strain evidence="2 3">CCUG 70867</strain>
    </source>
</reference>
<protein>
    <submittedName>
        <fullName evidence="2">Uncharacterized protein</fullName>
    </submittedName>
</protein>
<dbReference type="RefSeq" id="WP_209551776.1">
    <property type="nucleotide sequence ID" value="NZ_QFAY01000023.1"/>
</dbReference>
<feature type="region of interest" description="Disordered" evidence="1">
    <location>
        <begin position="60"/>
        <end position="81"/>
    </location>
</feature>
<dbReference type="EMBL" id="QFAY01000023">
    <property type="protein sequence ID" value="MBP2621718.1"/>
    <property type="molecule type" value="Genomic_DNA"/>
</dbReference>